<dbReference type="Proteomes" id="UP000291343">
    <property type="component" value="Unassembled WGS sequence"/>
</dbReference>
<dbReference type="OrthoDB" id="8188574at2759"/>
<keyword evidence="4" id="KW-1185">Reference proteome</keyword>
<sequence>MGHGKRCIYLLAVFISTANAGLFFPEDLPTALNVAYSRIPAVRAGIDSRYGIGFRIGPNADLQLQWEIGPQAATALLQATNQVAEKREAQTSAAKLRAAKSLLNKLTSAPSTPSPGGSGNTKRGGATTPDPDYGVKHLRKTILSIFADP</sequence>
<dbReference type="InParanoid" id="A0A482XTV7"/>
<reference evidence="3 4" key="1">
    <citation type="journal article" date="2017" name="Gigascience">
        <title>Genome sequence of the small brown planthopper, Laodelphax striatellus.</title>
        <authorList>
            <person name="Zhu J."/>
            <person name="Jiang F."/>
            <person name="Wang X."/>
            <person name="Yang P."/>
            <person name="Bao Y."/>
            <person name="Zhao W."/>
            <person name="Wang W."/>
            <person name="Lu H."/>
            <person name="Wang Q."/>
            <person name="Cui N."/>
            <person name="Li J."/>
            <person name="Chen X."/>
            <person name="Luo L."/>
            <person name="Yu J."/>
            <person name="Kang L."/>
            <person name="Cui F."/>
        </authorList>
    </citation>
    <scope>NUCLEOTIDE SEQUENCE [LARGE SCALE GENOMIC DNA]</scope>
    <source>
        <strain evidence="3">Lst14</strain>
    </source>
</reference>
<accession>A0A482XTV7</accession>
<organism evidence="3 4">
    <name type="scientific">Laodelphax striatellus</name>
    <name type="common">Small brown planthopper</name>
    <name type="synonym">Delphax striatella</name>
    <dbReference type="NCBI Taxonomy" id="195883"/>
    <lineage>
        <taxon>Eukaryota</taxon>
        <taxon>Metazoa</taxon>
        <taxon>Ecdysozoa</taxon>
        <taxon>Arthropoda</taxon>
        <taxon>Hexapoda</taxon>
        <taxon>Insecta</taxon>
        <taxon>Pterygota</taxon>
        <taxon>Neoptera</taxon>
        <taxon>Paraneoptera</taxon>
        <taxon>Hemiptera</taxon>
        <taxon>Auchenorrhyncha</taxon>
        <taxon>Fulgoroidea</taxon>
        <taxon>Delphacidae</taxon>
        <taxon>Criomorphinae</taxon>
        <taxon>Laodelphax</taxon>
    </lineage>
</organism>
<evidence type="ECO:0000256" key="2">
    <source>
        <dbReference type="SAM" id="SignalP"/>
    </source>
</evidence>
<comment type="caution">
    <text evidence="3">The sequence shown here is derived from an EMBL/GenBank/DDBJ whole genome shotgun (WGS) entry which is preliminary data.</text>
</comment>
<feature type="chain" id="PRO_5019712539" evidence="2">
    <location>
        <begin position="21"/>
        <end position="149"/>
    </location>
</feature>
<evidence type="ECO:0000256" key="1">
    <source>
        <dbReference type="SAM" id="MobiDB-lite"/>
    </source>
</evidence>
<protein>
    <submittedName>
        <fullName evidence="3">Uncharacterized protein</fullName>
    </submittedName>
</protein>
<evidence type="ECO:0000313" key="3">
    <source>
        <dbReference type="EMBL" id="RZF49034.1"/>
    </source>
</evidence>
<keyword evidence="2" id="KW-0732">Signal</keyword>
<feature type="region of interest" description="Disordered" evidence="1">
    <location>
        <begin position="105"/>
        <end position="135"/>
    </location>
</feature>
<feature type="compositionally biased region" description="Low complexity" evidence="1">
    <location>
        <begin position="105"/>
        <end position="115"/>
    </location>
</feature>
<evidence type="ECO:0000313" key="4">
    <source>
        <dbReference type="Proteomes" id="UP000291343"/>
    </source>
</evidence>
<dbReference type="EMBL" id="QKKF02000496">
    <property type="protein sequence ID" value="RZF49034.1"/>
    <property type="molecule type" value="Genomic_DNA"/>
</dbReference>
<proteinExistence type="predicted"/>
<feature type="signal peptide" evidence="2">
    <location>
        <begin position="1"/>
        <end position="20"/>
    </location>
</feature>
<dbReference type="AlphaFoldDB" id="A0A482XTV7"/>
<name>A0A482XTV7_LAOST</name>
<gene>
    <name evidence="3" type="ORF">LSTR_LSTR011396</name>
</gene>